<dbReference type="InterPro" id="IPR011659">
    <property type="entry name" value="WD40"/>
</dbReference>
<dbReference type="PANTHER" id="PTHR36842">
    <property type="entry name" value="PROTEIN TOLB HOMOLOG"/>
    <property type="match status" value="1"/>
</dbReference>
<dbReference type="InterPro" id="IPR011042">
    <property type="entry name" value="6-blade_b-propeller_TolB-like"/>
</dbReference>
<feature type="chain" id="PRO_5047509061" description="WD40 repeat protein" evidence="3">
    <location>
        <begin position="21"/>
        <end position="324"/>
    </location>
</feature>
<proteinExistence type="inferred from homology"/>
<dbReference type="Proteomes" id="UP001064632">
    <property type="component" value="Chromosome"/>
</dbReference>
<gene>
    <name evidence="4" type="ORF">N4264_07010</name>
</gene>
<evidence type="ECO:0000313" key="4">
    <source>
        <dbReference type="EMBL" id="UXI69392.1"/>
    </source>
</evidence>
<feature type="signal peptide" evidence="3">
    <location>
        <begin position="1"/>
        <end position="20"/>
    </location>
</feature>
<reference evidence="4" key="1">
    <citation type="submission" date="2022-09" db="EMBL/GenBank/DDBJ databases">
        <title>Tahibacter sp. nov., isolated from a fresh water.</title>
        <authorList>
            <person name="Baek J.H."/>
            <person name="Lee J.K."/>
            <person name="Kim J.M."/>
            <person name="Jeon C.O."/>
        </authorList>
    </citation>
    <scope>NUCLEOTIDE SEQUENCE</scope>
    <source>
        <strain evidence="4">W38</strain>
    </source>
</reference>
<protein>
    <recommendedName>
        <fullName evidence="6">WD40 repeat protein</fullName>
    </recommendedName>
</protein>
<evidence type="ECO:0000313" key="5">
    <source>
        <dbReference type="Proteomes" id="UP001064632"/>
    </source>
</evidence>
<name>A0ABY6BHZ2_9GAMM</name>
<evidence type="ECO:0000256" key="2">
    <source>
        <dbReference type="SAM" id="MobiDB-lite"/>
    </source>
</evidence>
<organism evidence="4 5">
    <name type="scientific">Tahibacter amnicola</name>
    <dbReference type="NCBI Taxonomy" id="2976241"/>
    <lineage>
        <taxon>Bacteria</taxon>
        <taxon>Pseudomonadati</taxon>
        <taxon>Pseudomonadota</taxon>
        <taxon>Gammaproteobacteria</taxon>
        <taxon>Lysobacterales</taxon>
        <taxon>Rhodanobacteraceae</taxon>
        <taxon>Tahibacter</taxon>
    </lineage>
</organism>
<evidence type="ECO:0008006" key="6">
    <source>
        <dbReference type="Google" id="ProtNLM"/>
    </source>
</evidence>
<sequence length="324" mass="35558">MRFALTMTVAVACAVCRAEAATPAPAEAQWATAHSDRNPAISPDGTRLLFSSDRSGRQVLYLRRLPDGDVAVFVDGNDEPGYPAWSPDGRQVVFTARVDGEDDLFVVDAAGGNRRHLVVHPSREGHPRWSPDGQRIYFNSERPSTEPRTDAVSAPEGEDRVDIYSVRSDGSDLQRHTRCGSECSYPSVSPDGKQLLIRRVFWEPAAAPGGKPVRNSEIVAIDLADGRERNLTQSKDYDVYPIWSADGRWVYFSSNRQATAGQLHLWRIATNGGLPQRLSHGAWSHRQASPSADGKQIYVFSYQRVGGQDVGYIGSIAVYGDGSK</sequence>
<accession>A0ABY6BHZ2</accession>
<dbReference type="Pfam" id="PF07676">
    <property type="entry name" value="PD40"/>
    <property type="match status" value="4"/>
</dbReference>
<keyword evidence="3" id="KW-0732">Signal</keyword>
<dbReference type="EMBL" id="CP104694">
    <property type="protein sequence ID" value="UXI69392.1"/>
    <property type="molecule type" value="Genomic_DNA"/>
</dbReference>
<keyword evidence="5" id="KW-1185">Reference proteome</keyword>
<comment type="similarity">
    <text evidence="1">Belongs to the TolB family.</text>
</comment>
<dbReference type="Gene3D" id="2.120.10.30">
    <property type="entry name" value="TolB, C-terminal domain"/>
    <property type="match status" value="2"/>
</dbReference>
<dbReference type="SUPFAM" id="SSF82171">
    <property type="entry name" value="DPP6 N-terminal domain-like"/>
    <property type="match status" value="1"/>
</dbReference>
<feature type="region of interest" description="Disordered" evidence="2">
    <location>
        <begin position="138"/>
        <end position="158"/>
    </location>
</feature>
<dbReference type="PANTHER" id="PTHR36842:SF1">
    <property type="entry name" value="PROTEIN TOLB"/>
    <property type="match status" value="1"/>
</dbReference>
<dbReference type="RefSeq" id="WP_261696347.1">
    <property type="nucleotide sequence ID" value="NZ_CP104694.1"/>
</dbReference>
<evidence type="ECO:0000256" key="1">
    <source>
        <dbReference type="ARBA" id="ARBA00009820"/>
    </source>
</evidence>
<evidence type="ECO:0000256" key="3">
    <source>
        <dbReference type="SAM" id="SignalP"/>
    </source>
</evidence>